<proteinExistence type="predicted"/>
<dbReference type="Proteomes" id="UP000590599">
    <property type="component" value="Unassembled WGS sequence"/>
</dbReference>
<organism evidence="1 2">
    <name type="scientific">Haemophilus haemolyticus</name>
    <dbReference type="NCBI Taxonomy" id="726"/>
    <lineage>
        <taxon>Bacteria</taxon>
        <taxon>Pseudomonadati</taxon>
        <taxon>Pseudomonadota</taxon>
        <taxon>Gammaproteobacteria</taxon>
        <taxon>Pasteurellales</taxon>
        <taxon>Pasteurellaceae</taxon>
        <taxon>Haemophilus</taxon>
    </lineage>
</organism>
<protein>
    <recommendedName>
        <fullName evidence="3">Lipoprotein</fullName>
    </recommendedName>
</protein>
<reference evidence="1 2" key="1">
    <citation type="submission" date="2020-07" db="EMBL/GenBank/DDBJ databases">
        <title>Genus Haemophilus, Bergeys manual.</title>
        <authorList>
            <person name="Noerskov-Lauritsen N."/>
        </authorList>
    </citation>
    <scope>NUCLEOTIDE SEQUENCE [LARGE SCALE GENOMIC DNA]</scope>
    <source>
        <strain evidence="1 2">CCUG30047</strain>
    </source>
</reference>
<comment type="caution">
    <text evidence="1">The sequence shown here is derived from an EMBL/GenBank/DDBJ whole genome shotgun (WGS) entry which is preliminary data.</text>
</comment>
<accession>A0A852PJW3</accession>
<name>A0A852PJW3_HAEHA</name>
<evidence type="ECO:0000313" key="1">
    <source>
        <dbReference type="EMBL" id="NYA26574.1"/>
    </source>
</evidence>
<gene>
    <name evidence="1" type="ORF">HZI69_01770</name>
</gene>
<sequence length="199" mass="22972">MKKLFFSGLVLALVGCSSTPSNLTKQDFVGEWSCSIKYEDIGVGTIDLIYLKSDGSLKDENFIFDHSLSKYGELPIKDYFSSPLKYLTISNGTWSFNNNYLIYKLRKQSAHRLIYPDTFEKIQRIKSFKKIEQSAFSLYSDNIGKEDSIELRVTKFSRDRFTVVQPLTKTYEGECVRKDKADNKFNGFLEALKLIFKVK</sequence>
<evidence type="ECO:0000313" key="2">
    <source>
        <dbReference type="Proteomes" id="UP000590599"/>
    </source>
</evidence>
<dbReference type="EMBL" id="JACBKA010000002">
    <property type="protein sequence ID" value="NYA26574.1"/>
    <property type="molecule type" value="Genomic_DNA"/>
</dbReference>
<dbReference type="PROSITE" id="PS51257">
    <property type="entry name" value="PROKAR_LIPOPROTEIN"/>
    <property type="match status" value="1"/>
</dbReference>
<evidence type="ECO:0008006" key="3">
    <source>
        <dbReference type="Google" id="ProtNLM"/>
    </source>
</evidence>
<dbReference type="AlphaFoldDB" id="A0A852PJW3"/>